<evidence type="ECO:0000256" key="2">
    <source>
        <dbReference type="ARBA" id="ARBA00022741"/>
    </source>
</evidence>
<protein>
    <submittedName>
        <fullName evidence="6">Uncharacterized protein</fullName>
    </submittedName>
</protein>
<dbReference type="Pfam" id="PF00328">
    <property type="entry name" value="His_Phos_2"/>
    <property type="match status" value="1"/>
</dbReference>
<dbReference type="GO" id="GO:0005524">
    <property type="term" value="F:ATP binding"/>
    <property type="evidence" value="ECO:0007669"/>
    <property type="project" value="UniProtKB-KW"/>
</dbReference>
<dbReference type="EMBL" id="CDMY01000022">
    <property type="protein sequence ID" value="CEL91774.1"/>
    <property type="molecule type" value="Genomic_DNA"/>
</dbReference>
<dbReference type="STRING" id="1169540.A0A0G4E8Q7"/>
<comment type="similarity">
    <text evidence="1">Belongs to the histidine acid phosphatase family.</text>
</comment>
<dbReference type="InterPro" id="IPR000560">
    <property type="entry name" value="His_Pase_clade-2"/>
</dbReference>
<name>A0A0G4E8Q7_VITBC</name>
<evidence type="ECO:0000256" key="4">
    <source>
        <dbReference type="ARBA" id="ARBA00022840"/>
    </source>
</evidence>
<dbReference type="InterPro" id="IPR029033">
    <property type="entry name" value="His_PPase_superfam"/>
</dbReference>
<gene>
    <name evidence="6" type="ORF">Vbra_19977</name>
</gene>
<accession>A0A0G4E8Q7</accession>
<dbReference type="Gene3D" id="3.10.330.10">
    <property type="match status" value="1"/>
</dbReference>
<keyword evidence="4" id="KW-0067">ATP-binding</keyword>
<dbReference type="SUPFAM" id="SSF53254">
    <property type="entry name" value="Phosphoglycerate mutase-like"/>
    <property type="match status" value="1"/>
</dbReference>
<evidence type="ECO:0000256" key="3">
    <source>
        <dbReference type="ARBA" id="ARBA00022801"/>
    </source>
</evidence>
<dbReference type="PANTHER" id="PTHR11567:SF110">
    <property type="entry name" value="2-PHOSPHOXYLOSE PHOSPHATASE 1"/>
    <property type="match status" value="1"/>
</dbReference>
<dbReference type="InterPro" id="IPR033379">
    <property type="entry name" value="Acid_Pase_AS"/>
</dbReference>
<dbReference type="InParanoid" id="A0A0G4E8Q7"/>
<dbReference type="PANTHER" id="PTHR11567">
    <property type="entry name" value="ACID PHOSPHATASE-RELATED"/>
    <property type="match status" value="1"/>
</dbReference>
<dbReference type="PROSITE" id="PS00778">
    <property type="entry name" value="HIS_ACID_PHOSPHAT_2"/>
    <property type="match status" value="1"/>
</dbReference>
<dbReference type="InterPro" id="IPR050645">
    <property type="entry name" value="Histidine_acid_phosphatase"/>
</dbReference>
<dbReference type="SUPFAM" id="SSF54585">
    <property type="entry name" value="Cdc48 domain 2-like"/>
    <property type="match status" value="1"/>
</dbReference>
<sequence>MSVTRPQVVGVDPGDFCIVAPNTVIHCEGEAIIREDEERLDDVGYEDVGGCRRQMAQIREMIEVPLGVREFETADNLATLARITGVRQLAQVDSMEGDRPRDLPPFIPIFTGDKHSDEILQAIVTKFIEPFICDKYESVWRALNNKMDKGKYQFWSSSGQFFMDVCTGKFGHLLSDPFTGRTYNTTLPEQNEIHEQHINELFAKNPPGAPLHEYCLLDNPIFRAGLLGDALASILYDGRNVVSIKEDFSEKEINELQNYMDVKYSFTFADEFFGRMASSSFLDIVQRAIEAKKAAHAKEGTYTAVMSKAKKHIAHYSGMTEIKFSELKFLLFSAHDSLLTSILSTLGMWDNKVPPFPSHLLIELWKNKEGRYIVKIIYNGQEREKSYDSFMKLMARTLAAPGVPGGRLNLEHWCLNAEDPDLIPDAKAVYNNPDLLHRNPPARHATRADFPVCVKMNKQMAGKIATQEKMRPLTEQGPVASRTRIRKTASSSMLLEQGEL</sequence>
<dbReference type="OrthoDB" id="258392at2759"/>
<proteinExistence type="inferred from homology"/>
<dbReference type="Proteomes" id="UP000041254">
    <property type="component" value="Unassembled WGS sequence"/>
</dbReference>
<dbReference type="InterPro" id="IPR029067">
    <property type="entry name" value="CDC48_domain_2-like_sf"/>
</dbReference>
<dbReference type="Gene3D" id="3.40.50.1240">
    <property type="entry name" value="Phosphoglycerate mutase-like"/>
    <property type="match status" value="1"/>
</dbReference>
<keyword evidence="3" id="KW-0378">Hydrolase</keyword>
<organism evidence="6 7">
    <name type="scientific">Vitrella brassicaformis (strain CCMP3155)</name>
    <dbReference type="NCBI Taxonomy" id="1169540"/>
    <lineage>
        <taxon>Eukaryota</taxon>
        <taxon>Sar</taxon>
        <taxon>Alveolata</taxon>
        <taxon>Colpodellida</taxon>
        <taxon>Vitrellaceae</taxon>
        <taxon>Vitrella</taxon>
    </lineage>
</organism>
<keyword evidence="7" id="KW-1185">Reference proteome</keyword>
<reference evidence="6 7" key="1">
    <citation type="submission" date="2014-11" db="EMBL/GenBank/DDBJ databases">
        <authorList>
            <person name="Zhu J."/>
            <person name="Qi W."/>
            <person name="Song R."/>
        </authorList>
    </citation>
    <scope>NUCLEOTIDE SEQUENCE [LARGE SCALE GENOMIC DNA]</scope>
</reference>
<evidence type="ECO:0000313" key="6">
    <source>
        <dbReference type="EMBL" id="CEL91774.1"/>
    </source>
</evidence>
<feature type="region of interest" description="Disordered" evidence="5">
    <location>
        <begin position="467"/>
        <end position="500"/>
    </location>
</feature>
<evidence type="ECO:0000256" key="5">
    <source>
        <dbReference type="SAM" id="MobiDB-lite"/>
    </source>
</evidence>
<dbReference type="GO" id="GO:0016791">
    <property type="term" value="F:phosphatase activity"/>
    <property type="evidence" value="ECO:0007669"/>
    <property type="project" value="TreeGrafter"/>
</dbReference>
<evidence type="ECO:0000256" key="1">
    <source>
        <dbReference type="ARBA" id="ARBA00005375"/>
    </source>
</evidence>
<dbReference type="PhylomeDB" id="A0A0G4E8Q7"/>
<dbReference type="AlphaFoldDB" id="A0A0G4E8Q7"/>
<evidence type="ECO:0000313" key="7">
    <source>
        <dbReference type="Proteomes" id="UP000041254"/>
    </source>
</evidence>
<dbReference type="VEuPathDB" id="CryptoDB:Vbra_19977"/>
<keyword evidence="2" id="KW-0547">Nucleotide-binding</keyword>